<dbReference type="InterPro" id="IPR029056">
    <property type="entry name" value="Ribokinase-like"/>
</dbReference>
<dbReference type="InterPro" id="IPR011611">
    <property type="entry name" value="PfkB_dom"/>
</dbReference>
<dbReference type="Proteomes" id="UP000823937">
    <property type="component" value="Unassembled WGS sequence"/>
</dbReference>
<evidence type="ECO:0000259" key="3">
    <source>
        <dbReference type="Pfam" id="PF00294"/>
    </source>
</evidence>
<evidence type="ECO:0000256" key="1">
    <source>
        <dbReference type="ARBA" id="ARBA00022679"/>
    </source>
</evidence>
<dbReference type="GO" id="GO:0016798">
    <property type="term" value="F:hydrolase activity, acting on glycosyl bonds"/>
    <property type="evidence" value="ECO:0007669"/>
    <property type="project" value="TreeGrafter"/>
</dbReference>
<organism evidence="4 5">
    <name type="scientific">Candidatus Pseudogracilibacillus intestinigallinarum</name>
    <dbReference type="NCBI Taxonomy" id="2838742"/>
    <lineage>
        <taxon>Bacteria</taxon>
        <taxon>Bacillati</taxon>
        <taxon>Bacillota</taxon>
        <taxon>Bacilli</taxon>
        <taxon>Bacillales</taxon>
        <taxon>Bacillaceae</taxon>
        <taxon>Pseudogracilibacillus</taxon>
    </lineage>
</organism>
<keyword evidence="2 4" id="KW-0418">Kinase</keyword>
<evidence type="ECO:0000313" key="4">
    <source>
        <dbReference type="EMBL" id="HIV73628.1"/>
    </source>
</evidence>
<dbReference type="GO" id="GO:0005737">
    <property type="term" value="C:cytoplasm"/>
    <property type="evidence" value="ECO:0007669"/>
    <property type="project" value="TreeGrafter"/>
</dbReference>
<dbReference type="PROSITE" id="PS00584">
    <property type="entry name" value="PFKB_KINASES_2"/>
    <property type="match status" value="1"/>
</dbReference>
<dbReference type="Pfam" id="PF00294">
    <property type="entry name" value="PfkB"/>
    <property type="match status" value="1"/>
</dbReference>
<dbReference type="EMBL" id="DXHX01000015">
    <property type="protein sequence ID" value="HIV73628.1"/>
    <property type="molecule type" value="Genomic_DNA"/>
</dbReference>
<sequence>MNKQVKKDTYIVCIGGANIDRKYRAKQPIMQGTSNPVVSSTSIGGVGRNIAENLGRLENDVKLLTAVGNDADRLKILQSSKKYIDMNDVLEVEGHSTGSYTAILDEEGNMEVAYANMDIFDQLTIERIKEKESLIRSATCIVIDLNCPKETVEYVYTIAKRFTIPLIIIPVSSPKMDRLPTTLEGVEWLITNKDESETYFQMPIHSHNAWKEAVKKWLQKGIKQVVVTNGDNGVMVGNIAENNDLNIQCFPPIRAEQVIDVTGAGDAFCSGVIFGFIEGNTLKESIQLGMINAYKTILSPYTVRLELSKSQLLQEMEEL</sequence>
<dbReference type="GO" id="GO:0004730">
    <property type="term" value="F:pseudouridylate synthase activity"/>
    <property type="evidence" value="ECO:0007669"/>
    <property type="project" value="TreeGrafter"/>
</dbReference>
<evidence type="ECO:0000256" key="2">
    <source>
        <dbReference type="ARBA" id="ARBA00022777"/>
    </source>
</evidence>
<dbReference type="PANTHER" id="PTHR42909:SF4">
    <property type="entry name" value="CARBOHYDRATE KINASE, PFKB FAMILY"/>
    <property type="match status" value="1"/>
</dbReference>
<dbReference type="InterPro" id="IPR002173">
    <property type="entry name" value="Carboh/pur_kinase_PfkB_CS"/>
</dbReference>
<proteinExistence type="predicted"/>
<reference evidence="4" key="2">
    <citation type="submission" date="2021-04" db="EMBL/GenBank/DDBJ databases">
        <authorList>
            <person name="Gilroy R."/>
        </authorList>
    </citation>
    <scope>NUCLEOTIDE SEQUENCE</scope>
    <source>
        <strain evidence="4">CHK169-2315</strain>
    </source>
</reference>
<feature type="domain" description="Carbohydrate kinase PfkB" evidence="3">
    <location>
        <begin position="9"/>
        <end position="294"/>
    </location>
</feature>
<evidence type="ECO:0000313" key="5">
    <source>
        <dbReference type="Proteomes" id="UP000823937"/>
    </source>
</evidence>
<gene>
    <name evidence="4" type="ORF">H9895_00935</name>
</gene>
<comment type="caution">
    <text evidence="4">The sequence shown here is derived from an EMBL/GenBank/DDBJ whole genome shotgun (WGS) entry which is preliminary data.</text>
</comment>
<reference evidence="4" key="1">
    <citation type="journal article" date="2021" name="PeerJ">
        <title>Extensive microbial diversity within the chicken gut microbiome revealed by metagenomics and culture.</title>
        <authorList>
            <person name="Gilroy R."/>
            <person name="Ravi A."/>
            <person name="Getino M."/>
            <person name="Pursley I."/>
            <person name="Horton D.L."/>
            <person name="Alikhan N.F."/>
            <person name="Baker D."/>
            <person name="Gharbi K."/>
            <person name="Hall N."/>
            <person name="Watson M."/>
            <person name="Adriaenssens E.M."/>
            <person name="Foster-Nyarko E."/>
            <person name="Jarju S."/>
            <person name="Secka A."/>
            <person name="Antonio M."/>
            <person name="Oren A."/>
            <person name="Chaudhuri R.R."/>
            <person name="La Ragione R."/>
            <person name="Hildebrand F."/>
            <person name="Pallen M.J."/>
        </authorList>
    </citation>
    <scope>NUCLEOTIDE SEQUENCE</scope>
    <source>
        <strain evidence="4">CHK169-2315</strain>
    </source>
</reference>
<dbReference type="Gene3D" id="3.40.1190.20">
    <property type="match status" value="1"/>
</dbReference>
<dbReference type="SUPFAM" id="SSF53613">
    <property type="entry name" value="Ribokinase-like"/>
    <property type="match status" value="1"/>
</dbReference>
<dbReference type="PANTHER" id="PTHR42909">
    <property type="entry name" value="ZGC:136858"/>
    <property type="match status" value="1"/>
</dbReference>
<dbReference type="GO" id="GO:0016301">
    <property type="term" value="F:kinase activity"/>
    <property type="evidence" value="ECO:0007669"/>
    <property type="project" value="UniProtKB-KW"/>
</dbReference>
<keyword evidence="1" id="KW-0808">Transferase</keyword>
<accession>A0A9D1PLJ2</accession>
<protein>
    <submittedName>
        <fullName evidence="4">Carbohydrate kinase family protein</fullName>
    </submittedName>
</protein>
<dbReference type="AlphaFoldDB" id="A0A9D1PLJ2"/>
<dbReference type="CDD" id="cd01941">
    <property type="entry name" value="YeiC_kinase_like"/>
    <property type="match status" value="1"/>
</dbReference>
<name>A0A9D1PLJ2_9BACI</name>